<dbReference type="RefSeq" id="XP_013229618.1">
    <property type="nucleotide sequence ID" value="XM_013374164.1"/>
</dbReference>
<accession>U6KPM4</accession>
<keyword evidence="3" id="KW-1185">Reference proteome</keyword>
<feature type="region of interest" description="Disordered" evidence="1">
    <location>
        <begin position="35"/>
        <end position="61"/>
    </location>
</feature>
<organism evidence="2 3">
    <name type="scientific">Eimeria tenella</name>
    <name type="common">Coccidian parasite</name>
    <dbReference type="NCBI Taxonomy" id="5802"/>
    <lineage>
        <taxon>Eukaryota</taxon>
        <taxon>Sar</taxon>
        <taxon>Alveolata</taxon>
        <taxon>Apicomplexa</taxon>
        <taxon>Conoidasida</taxon>
        <taxon>Coccidia</taxon>
        <taxon>Eucoccidiorida</taxon>
        <taxon>Eimeriorina</taxon>
        <taxon>Eimeriidae</taxon>
        <taxon>Eimeria</taxon>
    </lineage>
</organism>
<evidence type="ECO:0000256" key="1">
    <source>
        <dbReference type="SAM" id="MobiDB-lite"/>
    </source>
</evidence>
<gene>
    <name evidence="2" type="ORF">ETH_00041550</name>
</gene>
<dbReference type="Proteomes" id="UP000030747">
    <property type="component" value="Unassembled WGS sequence"/>
</dbReference>
<dbReference type="VEuPathDB" id="ToxoDB:ETH_00041550"/>
<protein>
    <submittedName>
        <fullName evidence="2">CobW/P47K family domain-containing protein, putative</fullName>
    </submittedName>
</protein>
<dbReference type="AlphaFoldDB" id="U6KPM4"/>
<dbReference type="OrthoDB" id="258627at2759"/>
<proteinExistence type="predicted"/>
<sequence length="84" mass="9322">MVTFNLGGSFGEKPKLLSLQQLERTIGQLLWGDAAADTPQQQQQQQQQQEEEAAAAAAEEPSIFRCKGLFPAWRDTPDDDETDT</sequence>
<evidence type="ECO:0000313" key="2">
    <source>
        <dbReference type="EMBL" id="CDJ38863.1"/>
    </source>
</evidence>
<dbReference type="EMBL" id="HG674117">
    <property type="protein sequence ID" value="CDJ38863.1"/>
    <property type="molecule type" value="Genomic_DNA"/>
</dbReference>
<feature type="compositionally biased region" description="Low complexity" evidence="1">
    <location>
        <begin position="40"/>
        <end position="60"/>
    </location>
</feature>
<reference evidence="2" key="1">
    <citation type="submission" date="2013-10" db="EMBL/GenBank/DDBJ databases">
        <title>Genomic analysis of the causative agents of coccidiosis in chickens.</title>
        <authorList>
            <person name="Reid A.J."/>
            <person name="Blake D."/>
            <person name="Billington K."/>
            <person name="Browne H."/>
            <person name="Dunn M."/>
            <person name="Hung S."/>
            <person name="Kawahara F."/>
            <person name="Miranda-Saavedra D."/>
            <person name="Mourier T."/>
            <person name="Nagra H."/>
            <person name="Otto T.D."/>
            <person name="Rawlings N."/>
            <person name="Sanchez A."/>
            <person name="Sanders M."/>
            <person name="Subramaniam C."/>
            <person name="Tay Y."/>
            <person name="Dear P."/>
            <person name="Doerig C."/>
            <person name="Gruber A."/>
            <person name="Parkinson J."/>
            <person name="Shirley M."/>
            <person name="Wan K.L."/>
            <person name="Berriman M."/>
            <person name="Tomley F."/>
            <person name="Pain A."/>
        </authorList>
    </citation>
    <scope>NUCLEOTIDE SEQUENCE [LARGE SCALE GENOMIC DNA]</scope>
    <source>
        <strain evidence="2">Houghton</strain>
    </source>
</reference>
<reference evidence="2" key="2">
    <citation type="submission" date="2013-10" db="EMBL/GenBank/DDBJ databases">
        <authorList>
            <person name="Aslett M."/>
        </authorList>
    </citation>
    <scope>NUCLEOTIDE SEQUENCE [LARGE SCALE GENOMIC DNA]</scope>
    <source>
        <strain evidence="2">Houghton</strain>
    </source>
</reference>
<feature type="non-terminal residue" evidence="2">
    <location>
        <position position="84"/>
    </location>
</feature>
<dbReference type="VEuPathDB" id="ToxoDB:ETH2_0405000"/>
<name>U6KPM4_EIMTE</name>
<dbReference type="GeneID" id="25257350"/>
<evidence type="ECO:0000313" key="3">
    <source>
        <dbReference type="Proteomes" id="UP000030747"/>
    </source>
</evidence>